<keyword evidence="4 6" id="KW-1005">Bacterial flagellum biogenesis</keyword>
<gene>
    <name evidence="7" type="ORF">WH50_04720</name>
</gene>
<dbReference type="Pfam" id="PF02561">
    <property type="entry name" value="FliS"/>
    <property type="match status" value="1"/>
</dbReference>
<accession>A0ABX5M4A7</accession>
<evidence type="ECO:0000313" key="8">
    <source>
        <dbReference type="Proteomes" id="UP000248090"/>
    </source>
</evidence>
<keyword evidence="5" id="KW-0143">Chaperone</keyword>
<evidence type="ECO:0000256" key="4">
    <source>
        <dbReference type="ARBA" id="ARBA00022795"/>
    </source>
</evidence>
<dbReference type="EMBL" id="LAPT01000020">
    <property type="protein sequence ID" value="PXF32398.1"/>
    <property type="molecule type" value="Genomic_DNA"/>
</dbReference>
<comment type="caution">
    <text evidence="7">The sequence shown here is derived from an EMBL/GenBank/DDBJ whole genome shotgun (WGS) entry which is preliminary data.</text>
</comment>
<dbReference type="NCBIfam" id="TIGR00208">
    <property type="entry name" value="fliS"/>
    <property type="match status" value="1"/>
</dbReference>
<evidence type="ECO:0000313" key="7">
    <source>
        <dbReference type="EMBL" id="PXF32398.1"/>
    </source>
</evidence>
<evidence type="ECO:0000256" key="5">
    <source>
        <dbReference type="ARBA" id="ARBA00023186"/>
    </source>
</evidence>
<evidence type="ECO:0000256" key="1">
    <source>
        <dbReference type="ARBA" id="ARBA00004514"/>
    </source>
</evidence>
<organism evidence="7 8">
    <name type="scientific">Pokkaliibacter plantistimulans</name>
    <dbReference type="NCBI Taxonomy" id="1635171"/>
    <lineage>
        <taxon>Bacteria</taxon>
        <taxon>Pseudomonadati</taxon>
        <taxon>Pseudomonadota</taxon>
        <taxon>Gammaproteobacteria</taxon>
        <taxon>Oceanospirillales</taxon>
        <taxon>Balneatrichaceae</taxon>
        <taxon>Pokkaliibacter</taxon>
    </lineage>
</organism>
<dbReference type="InterPro" id="IPR036584">
    <property type="entry name" value="FliS_sf"/>
</dbReference>
<reference evidence="7 8" key="1">
    <citation type="submission" date="2015-03" db="EMBL/GenBank/DDBJ databases">
        <authorList>
            <person name="Krishnan R."/>
            <person name="Midha S."/>
            <person name="Patil P.B."/>
            <person name="Rameshkumar N."/>
        </authorList>
    </citation>
    <scope>NUCLEOTIDE SEQUENCE [LARGE SCALE GENOMIC DNA]</scope>
    <source>
        <strain evidence="7 8">L1E11</strain>
    </source>
</reference>
<evidence type="ECO:0000256" key="2">
    <source>
        <dbReference type="ARBA" id="ARBA00008787"/>
    </source>
</evidence>
<dbReference type="Proteomes" id="UP000248090">
    <property type="component" value="Unassembled WGS sequence"/>
</dbReference>
<dbReference type="PIRSF" id="PIRSF039090">
    <property type="entry name" value="Flis"/>
    <property type="match status" value="1"/>
</dbReference>
<sequence>MYQNAIQAYKKVGVTNVVADADPHRVIQMLYQGLLENMAYAKGCIERKDMVGKGKHLSKSMSIIFALQSALDMEVGEISLNLYNLYDYMHRQLTDVLVRNDTKKIDEVVSLLVPIKMAWDKIPDEEKQRGYKMREEKGQFRSSASGHV</sequence>
<proteinExistence type="inferred from homology"/>
<keyword evidence="8" id="KW-1185">Reference proteome</keyword>
<dbReference type="Gene3D" id="1.20.120.340">
    <property type="entry name" value="Flagellar protein FliS"/>
    <property type="match status" value="1"/>
</dbReference>
<name>A0ABX5M4A7_9GAMM</name>
<dbReference type="RefSeq" id="WP_110186284.1">
    <property type="nucleotide sequence ID" value="NZ_CP177354.1"/>
</dbReference>
<evidence type="ECO:0000256" key="6">
    <source>
        <dbReference type="PIRNR" id="PIRNR039090"/>
    </source>
</evidence>
<evidence type="ECO:0000256" key="3">
    <source>
        <dbReference type="ARBA" id="ARBA00022490"/>
    </source>
</evidence>
<dbReference type="PANTHER" id="PTHR34773:SF1">
    <property type="entry name" value="FLAGELLAR SECRETION CHAPERONE FLIS"/>
    <property type="match status" value="1"/>
</dbReference>
<comment type="similarity">
    <text evidence="2 6">Belongs to the FliS family.</text>
</comment>
<keyword evidence="3 6" id="KW-0963">Cytoplasm</keyword>
<dbReference type="CDD" id="cd16098">
    <property type="entry name" value="FliS"/>
    <property type="match status" value="1"/>
</dbReference>
<dbReference type="SUPFAM" id="SSF101116">
    <property type="entry name" value="Flagellar export chaperone FliS"/>
    <property type="match status" value="1"/>
</dbReference>
<comment type="subcellular location">
    <subcellularLocation>
        <location evidence="1 6">Cytoplasm</location>
        <location evidence="1 6">Cytosol</location>
    </subcellularLocation>
</comment>
<protein>
    <recommendedName>
        <fullName evidence="6">Flagellar secretion chaperone FliS</fullName>
    </recommendedName>
</protein>
<dbReference type="PANTHER" id="PTHR34773">
    <property type="entry name" value="FLAGELLAR SECRETION CHAPERONE FLIS"/>
    <property type="match status" value="1"/>
</dbReference>
<dbReference type="InterPro" id="IPR003713">
    <property type="entry name" value="FliS"/>
</dbReference>